<dbReference type="AlphaFoldDB" id="A0ABD3JFV2"/>
<accession>A0ABD3JFV2</accession>
<name>A0ABD3JFV2_EUCGL</name>
<proteinExistence type="predicted"/>
<evidence type="ECO:0000313" key="2">
    <source>
        <dbReference type="Proteomes" id="UP001634007"/>
    </source>
</evidence>
<evidence type="ECO:0000313" key="1">
    <source>
        <dbReference type="EMBL" id="KAL3726137.1"/>
    </source>
</evidence>
<organism evidence="1 2">
    <name type="scientific">Eucalyptus globulus</name>
    <name type="common">Tasmanian blue gum</name>
    <dbReference type="NCBI Taxonomy" id="34317"/>
    <lineage>
        <taxon>Eukaryota</taxon>
        <taxon>Viridiplantae</taxon>
        <taxon>Streptophyta</taxon>
        <taxon>Embryophyta</taxon>
        <taxon>Tracheophyta</taxon>
        <taxon>Spermatophyta</taxon>
        <taxon>Magnoliopsida</taxon>
        <taxon>eudicotyledons</taxon>
        <taxon>Gunneridae</taxon>
        <taxon>Pentapetalae</taxon>
        <taxon>rosids</taxon>
        <taxon>malvids</taxon>
        <taxon>Myrtales</taxon>
        <taxon>Myrtaceae</taxon>
        <taxon>Myrtoideae</taxon>
        <taxon>Eucalypteae</taxon>
        <taxon>Eucalyptus</taxon>
    </lineage>
</organism>
<dbReference type="Proteomes" id="UP001634007">
    <property type="component" value="Unassembled WGS sequence"/>
</dbReference>
<keyword evidence="2" id="KW-1185">Reference proteome</keyword>
<protein>
    <submittedName>
        <fullName evidence="1">Uncharacterized protein</fullName>
    </submittedName>
</protein>
<gene>
    <name evidence="1" type="ORF">ACJRO7_031081</name>
</gene>
<sequence length="410" mass="48315">MPRWLLPNKEGYISFMVSKDLYKKLLALAICVVYRVKEGKQNASYCLRLYVNGKYKQMEIKKLPSMHSDHVWLRYLRIEKVWGVDPFGPNDWSSFQLGIRVLDGAIVKKCRFRLICKSLEDDLEALYQEEKLQDPGLFYEIWHDDKETTTEEESHLAYKLWQFHEDDQISEEDSISSDREDEILPRCFGDVMIDLMPNFPRNDIMADFSVERYRYPMIPTFYKDILFGGDMPEEFILVEGNTISFMVSQDFYDKFLGLALCVVFSVDNGEKEIFFDIVPHVNGQRRNGLSGSLGLFDLDHMWIQYLKPNVLWGVLGGVVDFLEFDGDYLRFSLTLSVLGGTVKKFGYMLRCKQMDDDLKVVLKDNQLVDPASIYEMKFGEFLYRFLPRQMEEVERLREESKRQMEELEHR</sequence>
<dbReference type="EMBL" id="JBJKBG010000008">
    <property type="protein sequence ID" value="KAL3726137.1"/>
    <property type="molecule type" value="Genomic_DNA"/>
</dbReference>
<comment type="caution">
    <text evidence="1">The sequence shown here is derived from an EMBL/GenBank/DDBJ whole genome shotgun (WGS) entry which is preliminary data.</text>
</comment>
<reference evidence="1 2" key="1">
    <citation type="submission" date="2024-11" db="EMBL/GenBank/DDBJ databases">
        <title>Chromosome-level genome assembly of Eucalyptus globulus Labill. provides insights into its genome evolution.</title>
        <authorList>
            <person name="Li X."/>
        </authorList>
    </citation>
    <scope>NUCLEOTIDE SEQUENCE [LARGE SCALE GENOMIC DNA]</scope>
    <source>
        <strain evidence="1">CL2024</strain>
        <tissue evidence="1">Fresh tender leaves</tissue>
    </source>
</reference>